<keyword evidence="4" id="KW-0233">DNA recombination</keyword>
<name>A0AAW4Z3S8_BACT4</name>
<evidence type="ECO:0000313" key="8">
    <source>
        <dbReference type="EMBL" id="MCE9238527.1"/>
    </source>
</evidence>
<dbReference type="SUPFAM" id="SSF56349">
    <property type="entry name" value="DNA breaking-rejoining enzymes"/>
    <property type="match status" value="1"/>
</dbReference>
<keyword evidence="2" id="KW-0229">DNA integration</keyword>
<dbReference type="InterPro" id="IPR013762">
    <property type="entry name" value="Integrase-like_cat_sf"/>
</dbReference>
<dbReference type="Pfam" id="PF00589">
    <property type="entry name" value="Phage_integrase"/>
    <property type="match status" value="1"/>
</dbReference>
<dbReference type="InterPro" id="IPR050090">
    <property type="entry name" value="Tyrosine_recombinase_XerCD"/>
</dbReference>
<dbReference type="InterPro" id="IPR002104">
    <property type="entry name" value="Integrase_catalytic"/>
</dbReference>
<feature type="domain" description="Tyr recombinase" evidence="6">
    <location>
        <begin position="122"/>
        <end position="312"/>
    </location>
</feature>
<evidence type="ECO:0000259" key="6">
    <source>
        <dbReference type="PROSITE" id="PS51898"/>
    </source>
</evidence>
<dbReference type="GO" id="GO:0003677">
    <property type="term" value="F:DNA binding"/>
    <property type="evidence" value="ECO:0007669"/>
    <property type="project" value="UniProtKB-UniRule"/>
</dbReference>
<dbReference type="GO" id="GO:0015074">
    <property type="term" value="P:DNA integration"/>
    <property type="evidence" value="ECO:0007669"/>
    <property type="project" value="UniProtKB-KW"/>
</dbReference>
<dbReference type="CDD" id="cd01182">
    <property type="entry name" value="INT_RitC_C_like"/>
    <property type="match status" value="1"/>
</dbReference>
<proteinExistence type="inferred from homology"/>
<dbReference type="InterPro" id="IPR004107">
    <property type="entry name" value="Integrase_SAM-like_N"/>
</dbReference>
<accession>A0AAW4Z3S8</accession>
<evidence type="ECO:0000256" key="3">
    <source>
        <dbReference type="ARBA" id="ARBA00023125"/>
    </source>
</evidence>
<comment type="caution">
    <text evidence="8">The sequence shown here is derived from an EMBL/GenBank/DDBJ whole genome shotgun (WGS) entry which is preliminary data.</text>
</comment>
<organism evidence="8 9">
    <name type="scientific">Bacteroides thetaiotaomicron</name>
    <dbReference type="NCBI Taxonomy" id="818"/>
    <lineage>
        <taxon>Bacteria</taxon>
        <taxon>Pseudomonadati</taxon>
        <taxon>Bacteroidota</taxon>
        <taxon>Bacteroidia</taxon>
        <taxon>Bacteroidales</taxon>
        <taxon>Bacteroidaceae</taxon>
        <taxon>Bacteroides</taxon>
    </lineage>
</organism>
<reference evidence="8" key="1">
    <citation type="submission" date="2021-07" db="EMBL/GenBank/DDBJ databases">
        <title>Comparative genomics of Bacteroides fragilis group isolates reveals species-dependent resistance mechanisms and validates clinical tools for resistance prediction.</title>
        <authorList>
            <person name="Wallace M.J."/>
            <person name="Jean S."/>
            <person name="Wallace M.A."/>
            <person name="Carey-Ann B.D."/>
            <person name="Dantas G."/>
        </authorList>
    </citation>
    <scope>NUCLEOTIDE SEQUENCE</scope>
    <source>
        <strain evidence="8">BJH_160</strain>
    </source>
</reference>
<dbReference type="PROSITE" id="PS51898">
    <property type="entry name" value="TYR_RECOMBINASE"/>
    <property type="match status" value="1"/>
</dbReference>
<gene>
    <name evidence="8" type="ORF">K0H07_15370</name>
</gene>
<evidence type="ECO:0000259" key="7">
    <source>
        <dbReference type="PROSITE" id="PS51900"/>
    </source>
</evidence>
<dbReference type="Proteomes" id="UP001200544">
    <property type="component" value="Unassembled WGS sequence"/>
</dbReference>
<dbReference type="InterPro" id="IPR010998">
    <property type="entry name" value="Integrase_recombinase_N"/>
</dbReference>
<evidence type="ECO:0000256" key="2">
    <source>
        <dbReference type="ARBA" id="ARBA00022908"/>
    </source>
</evidence>
<comment type="similarity">
    <text evidence="1">Belongs to the 'phage' integrase family.</text>
</comment>
<dbReference type="PROSITE" id="PS51900">
    <property type="entry name" value="CB"/>
    <property type="match status" value="1"/>
</dbReference>
<dbReference type="PANTHER" id="PTHR30349:SF41">
    <property type="entry name" value="INTEGRASE_RECOMBINASE PROTEIN MJ0367-RELATED"/>
    <property type="match status" value="1"/>
</dbReference>
<sequence length="343" mass="40269">MKTSTDFAIHLSRFLSEYLPHERGMSHHTILAYRDTFMQFIRYMKEEKNIPVEKLTLDKLSKCVIVDFLEWVQNERNCSTSTRNYRLAAIHSFVSYLQYEDIAQLDRWQKILSIKMKKVEQKTISYLTVDAIKLLLEQPDRETPKGRRNLALLALMYDTGARVQEIINLTPEAVNVASTPYTIRLFGKGRKYRVVPLMEAQVLLLKQYMDENHLMETCHLKHPLFFNSRKERLTRAGIAYILKNYVDMARHVNPQIIPQSISCHSIRHSKAMHLLQAGINLVYIRDILGHVSVQTTEVYAKADSLQKREALEKNYIKLIPETETTRQWDNNRNLLEWLKNFGK</sequence>
<protein>
    <submittedName>
        <fullName evidence="8">Site-specific integrase</fullName>
    </submittedName>
</protein>
<dbReference type="EMBL" id="JAHYQA010000008">
    <property type="protein sequence ID" value="MCE9238527.1"/>
    <property type="molecule type" value="Genomic_DNA"/>
</dbReference>
<dbReference type="Gene3D" id="1.10.150.130">
    <property type="match status" value="1"/>
</dbReference>
<dbReference type="AlphaFoldDB" id="A0AAW4Z3S8"/>
<evidence type="ECO:0000256" key="1">
    <source>
        <dbReference type="ARBA" id="ARBA00008857"/>
    </source>
</evidence>
<dbReference type="InterPro" id="IPR044068">
    <property type="entry name" value="CB"/>
</dbReference>
<dbReference type="Gene3D" id="1.10.443.10">
    <property type="entry name" value="Intergrase catalytic core"/>
    <property type="match status" value="1"/>
</dbReference>
<evidence type="ECO:0000313" key="9">
    <source>
        <dbReference type="Proteomes" id="UP001200544"/>
    </source>
</evidence>
<dbReference type="PANTHER" id="PTHR30349">
    <property type="entry name" value="PHAGE INTEGRASE-RELATED"/>
    <property type="match status" value="1"/>
</dbReference>
<evidence type="ECO:0000256" key="4">
    <source>
        <dbReference type="ARBA" id="ARBA00023172"/>
    </source>
</evidence>
<dbReference type="Pfam" id="PF02899">
    <property type="entry name" value="Phage_int_SAM_1"/>
    <property type="match status" value="1"/>
</dbReference>
<feature type="domain" description="Core-binding (CB)" evidence="7">
    <location>
        <begin position="5"/>
        <end position="98"/>
    </location>
</feature>
<keyword evidence="3 5" id="KW-0238">DNA-binding</keyword>
<dbReference type="SUPFAM" id="SSF47823">
    <property type="entry name" value="lambda integrase-like, N-terminal domain"/>
    <property type="match status" value="1"/>
</dbReference>
<dbReference type="RefSeq" id="WP_234128960.1">
    <property type="nucleotide sequence ID" value="NZ_JAHYQA010000008.1"/>
</dbReference>
<evidence type="ECO:0000256" key="5">
    <source>
        <dbReference type="PROSITE-ProRule" id="PRU01248"/>
    </source>
</evidence>
<dbReference type="GO" id="GO:0006310">
    <property type="term" value="P:DNA recombination"/>
    <property type="evidence" value="ECO:0007669"/>
    <property type="project" value="UniProtKB-KW"/>
</dbReference>
<dbReference type="InterPro" id="IPR011010">
    <property type="entry name" value="DNA_brk_join_enz"/>
</dbReference>